<proteinExistence type="predicted"/>
<organism evidence="3">
    <name type="scientific">uncultured Caudovirales phage</name>
    <dbReference type="NCBI Taxonomy" id="2100421"/>
    <lineage>
        <taxon>Viruses</taxon>
        <taxon>Duplodnaviria</taxon>
        <taxon>Heunggongvirae</taxon>
        <taxon>Uroviricota</taxon>
        <taxon>Caudoviricetes</taxon>
        <taxon>Peduoviridae</taxon>
        <taxon>Maltschvirus</taxon>
        <taxon>Maltschvirus maltsch</taxon>
    </lineage>
</organism>
<keyword evidence="1" id="KW-0812">Transmembrane</keyword>
<evidence type="ECO:0000313" key="3">
    <source>
        <dbReference type="EMBL" id="CAB5228492.1"/>
    </source>
</evidence>
<keyword evidence="1" id="KW-1133">Transmembrane helix</keyword>
<accession>A0A6J7XF57</accession>
<dbReference type="EMBL" id="LR798394">
    <property type="protein sequence ID" value="CAB5228492.1"/>
    <property type="molecule type" value="Genomic_DNA"/>
</dbReference>
<protein>
    <submittedName>
        <fullName evidence="3">Uncharacterized protein</fullName>
    </submittedName>
</protein>
<reference evidence="3" key="1">
    <citation type="submission" date="2020-05" db="EMBL/GenBank/DDBJ databases">
        <authorList>
            <person name="Chiriac C."/>
            <person name="Salcher M."/>
            <person name="Ghai R."/>
            <person name="Kavagutti S V."/>
        </authorList>
    </citation>
    <scope>NUCLEOTIDE SEQUENCE</scope>
</reference>
<evidence type="ECO:0000256" key="1">
    <source>
        <dbReference type="SAM" id="Phobius"/>
    </source>
</evidence>
<sequence>MLSSVWVPIIVAVIMGPVVVVLQKLRKENTDQHAQGQVLLRIIGTKVDKIGSKLDNHIGWHAGQKDTE</sequence>
<evidence type="ECO:0000313" key="2">
    <source>
        <dbReference type="EMBL" id="CAB4135974.1"/>
    </source>
</evidence>
<keyword evidence="1" id="KW-0472">Membrane</keyword>
<feature type="transmembrane region" description="Helical" evidence="1">
    <location>
        <begin position="6"/>
        <end position="22"/>
    </location>
</feature>
<dbReference type="EMBL" id="LR796315">
    <property type="protein sequence ID" value="CAB4135974.1"/>
    <property type="molecule type" value="Genomic_DNA"/>
</dbReference>
<name>A0A6J7XF57_9CAUD</name>
<gene>
    <name evidence="3" type="ORF">UFOVP1549_8</name>
    <name evidence="2" type="ORF">UFOVP303_25</name>
</gene>